<evidence type="ECO:0000256" key="3">
    <source>
        <dbReference type="SAM" id="MobiDB-lite"/>
    </source>
</evidence>
<dbReference type="PANTHER" id="PTHR21694:SF18">
    <property type="entry name" value="COILED-COIL DOMAIN-CONTAINING PROTEIN 63"/>
    <property type="match status" value="1"/>
</dbReference>
<dbReference type="SMART" id="SM01190">
    <property type="entry name" value="EMP24_GP25L"/>
    <property type="match status" value="1"/>
</dbReference>
<sequence>MRIVWLLSAVSALYFEISERDKKCFIEELPEDTQMTGKYLVQLFDKQTKEWKETAPGFGMHVDVTDPRDKAVLSRAYGAQGRFTFTSHHPGEHKICLAGNSTNWSSSGRLRVHLDLQIGEDREGYKEIAEKEKLSELQLRVRQLLDQVNQIQKEQNFQRSREVRFRKTSENTNAKVFWWAAVQSARSAYSDDSRDEGDDSTRQEHAKILQSLRIIEGEKKRCQNQFTLDSRKDKKKIDLLLREKAELEKNINLAQSQQNRHRDQVNETEIRTTQHDVDMLDVELEEERKIAAELDAQIRGNQKSNQNTRVRSATLSQKAARGANATRDSKVNDIEGRLYRANAKYNQTVAYNAQKRTEIQTYRLEHRNFEQAERKIDKKLKAVKKETQQIMEASAIAYEQREDAKTKHANQRERSEKELAQYNSDIKQLERLNENHFNLKVFMENKNQERMEVNTGPSQRALQKRRDQEFMLAKCEHNWKQIQEITGTDDISVMVEQFNETERENFALFNYNNELNNNIEHESDAIATLKARFTSQSTTSLLNDDERNAMLIATKETLEESDKAMTTAMNYLQQSNDEFEMLTQGITQLTKQLSLDVSIEHNNELMDVLGAMEDRINELIAAKAVIVEELDPDIHHTARLLVPGPPPLPIEERSALFSAPSTGDAPNNEQKEDMIISSVPLDLDELRLRVREKREREASSLNPESSQKFETTSEKPLTSESKIRSRQSSMATSQPPSKQLEEA</sequence>
<dbReference type="InterPro" id="IPR051876">
    <property type="entry name" value="ODA-DC/CCD"/>
</dbReference>
<evidence type="ECO:0000259" key="4">
    <source>
        <dbReference type="PROSITE" id="PS50866"/>
    </source>
</evidence>
<dbReference type="EMBL" id="OU015566">
    <property type="protein sequence ID" value="CAG5107405.1"/>
    <property type="molecule type" value="Genomic_DNA"/>
</dbReference>
<dbReference type="PROSITE" id="PS50866">
    <property type="entry name" value="GOLD"/>
    <property type="match status" value="1"/>
</dbReference>
<dbReference type="InterPro" id="IPR009038">
    <property type="entry name" value="GOLD_dom"/>
</dbReference>
<feature type="region of interest" description="Disordered" evidence="3">
    <location>
        <begin position="658"/>
        <end position="678"/>
    </location>
</feature>
<feature type="compositionally biased region" description="Polar residues" evidence="3">
    <location>
        <begin position="699"/>
        <end position="737"/>
    </location>
</feature>
<evidence type="ECO:0000256" key="2">
    <source>
        <dbReference type="SAM" id="Coils"/>
    </source>
</evidence>
<evidence type="ECO:0000256" key="1">
    <source>
        <dbReference type="ARBA" id="ARBA00023054"/>
    </source>
</evidence>
<feature type="compositionally biased region" description="Polar residues" evidence="3">
    <location>
        <begin position="659"/>
        <end position="668"/>
    </location>
</feature>
<dbReference type="Pfam" id="PF01105">
    <property type="entry name" value="EMP24_GP25L"/>
    <property type="match status" value="1"/>
</dbReference>
<keyword evidence="1 2" id="KW-0175">Coiled coil</keyword>
<feature type="region of interest" description="Disordered" evidence="3">
    <location>
        <begin position="693"/>
        <end position="743"/>
    </location>
</feature>
<organism evidence="5 6">
    <name type="scientific">Oikopleura dioica</name>
    <name type="common">Tunicate</name>
    <dbReference type="NCBI Taxonomy" id="34765"/>
    <lineage>
        <taxon>Eukaryota</taxon>
        <taxon>Metazoa</taxon>
        <taxon>Chordata</taxon>
        <taxon>Tunicata</taxon>
        <taxon>Appendicularia</taxon>
        <taxon>Copelata</taxon>
        <taxon>Oikopleuridae</taxon>
        <taxon>Oikopleura</taxon>
    </lineage>
</organism>
<feature type="coiled-coil region" evidence="2">
    <location>
        <begin position="369"/>
        <end position="439"/>
    </location>
</feature>
<accession>A0ABN7SUC0</accession>
<feature type="coiled-coil region" evidence="2">
    <location>
        <begin position="230"/>
        <end position="297"/>
    </location>
</feature>
<dbReference type="PANTHER" id="PTHR21694">
    <property type="entry name" value="COILED-COIL DOMAIN-CONTAINING PROTEIN 63"/>
    <property type="match status" value="1"/>
</dbReference>
<proteinExistence type="predicted"/>
<reference evidence="5 6" key="1">
    <citation type="submission" date="2021-04" db="EMBL/GenBank/DDBJ databases">
        <authorList>
            <person name="Bliznina A."/>
        </authorList>
    </citation>
    <scope>NUCLEOTIDE SEQUENCE [LARGE SCALE GENOMIC DNA]</scope>
</reference>
<dbReference type="InterPro" id="IPR049258">
    <property type="entry name" value="ODAD1_CC"/>
</dbReference>
<protein>
    <submittedName>
        <fullName evidence="5">Oidioi.mRNA.OKI2018_I69.chr1.g3304.t1.cds</fullName>
    </submittedName>
</protein>
<evidence type="ECO:0000313" key="6">
    <source>
        <dbReference type="Proteomes" id="UP001158576"/>
    </source>
</evidence>
<gene>
    <name evidence="5" type="ORF">OKIOD_LOCUS12069</name>
</gene>
<dbReference type="Proteomes" id="UP001158576">
    <property type="component" value="Chromosome 1"/>
</dbReference>
<name>A0ABN7SUC0_OIKDI</name>
<keyword evidence="6" id="KW-1185">Reference proteome</keyword>
<evidence type="ECO:0000313" key="5">
    <source>
        <dbReference type="EMBL" id="CAG5107405.1"/>
    </source>
</evidence>
<feature type="domain" description="GOLD" evidence="4">
    <location>
        <begin position="22"/>
        <end position="118"/>
    </location>
</feature>
<dbReference type="Pfam" id="PF21773">
    <property type="entry name" value="ODAD1_CC"/>
    <property type="match status" value="1"/>
</dbReference>